<evidence type="ECO:0000256" key="8">
    <source>
        <dbReference type="ARBA" id="ARBA00022989"/>
    </source>
</evidence>
<evidence type="ECO:0000256" key="12">
    <source>
        <dbReference type="RuleBase" id="RU003832"/>
    </source>
</evidence>
<evidence type="ECO:0000256" key="1">
    <source>
        <dbReference type="ARBA" id="ARBA00004323"/>
    </source>
</evidence>
<dbReference type="Pfam" id="PF00852">
    <property type="entry name" value="Glyco_transf_10"/>
    <property type="match status" value="1"/>
</dbReference>
<evidence type="ECO:0000259" key="13">
    <source>
        <dbReference type="Pfam" id="PF00852"/>
    </source>
</evidence>
<keyword evidence="9 12" id="KW-0333">Golgi apparatus</keyword>
<dbReference type="GO" id="GO:0000139">
    <property type="term" value="C:Golgi membrane"/>
    <property type="evidence" value="ECO:0007669"/>
    <property type="project" value="UniProtKB-SubCell"/>
</dbReference>
<keyword evidence="8 12" id="KW-1133">Transmembrane helix</keyword>
<evidence type="ECO:0000259" key="14">
    <source>
        <dbReference type="Pfam" id="PF17039"/>
    </source>
</evidence>
<dbReference type="Gene3D" id="3.40.50.11660">
    <property type="entry name" value="Glycosyl transferase family 10, C-terminal domain"/>
    <property type="match status" value="1"/>
</dbReference>
<evidence type="ECO:0000256" key="6">
    <source>
        <dbReference type="ARBA" id="ARBA00022692"/>
    </source>
</evidence>
<dbReference type="Proteomes" id="UP000663828">
    <property type="component" value="Unassembled WGS sequence"/>
</dbReference>
<keyword evidence="7" id="KW-0735">Signal-anchor</keyword>
<feature type="domain" description="Fucosyltransferase C-terminal" evidence="13">
    <location>
        <begin position="233"/>
        <end position="417"/>
    </location>
</feature>
<protein>
    <recommendedName>
        <fullName evidence="12">Fucosyltransferase</fullName>
        <ecNumber evidence="12">2.4.1.-</ecNumber>
    </recommendedName>
</protein>
<dbReference type="PANTHER" id="PTHR48438:SF1">
    <property type="entry name" value="ALPHA-(1,3)-FUCOSYLTRANSFERASE C-RELATED"/>
    <property type="match status" value="1"/>
</dbReference>
<keyword evidence="4 12" id="KW-0328">Glycosyltransferase</keyword>
<evidence type="ECO:0000256" key="10">
    <source>
        <dbReference type="ARBA" id="ARBA00023136"/>
    </source>
</evidence>
<evidence type="ECO:0000256" key="7">
    <source>
        <dbReference type="ARBA" id="ARBA00022968"/>
    </source>
</evidence>
<dbReference type="GO" id="GO:0032580">
    <property type="term" value="C:Golgi cisterna membrane"/>
    <property type="evidence" value="ECO:0007669"/>
    <property type="project" value="UniProtKB-SubCell"/>
</dbReference>
<evidence type="ECO:0000256" key="5">
    <source>
        <dbReference type="ARBA" id="ARBA00022679"/>
    </source>
</evidence>
<name>A0A813WTH9_ADIRI</name>
<feature type="domain" description="Fucosyltransferase N-terminal" evidence="14">
    <location>
        <begin position="97"/>
        <end position="206"/>
    </location>
</feature>
<comment type="caution">
    <text evidence="15">The sequence shown here is derived from an EMBL/GenBank/DDBJ whole genome shotgun (WGS) entry which is preliminary data.</text>
</comment>
<evidence type="ECO:0000313" key="15">
    <source>
        <dbReference type="EMBL" id="CAF0860373.1"/>
    </source>
</evidence>
<keyword evidence="10 12" id="KW-0472">Membrane</keyword>
<keyword evidence="5 12" id="KW-0808">Transferase</keyword>
<gene>
    <name evidence="15" type="ORF">XAT740_LOCUS5953</name>
</gene>
<evidence type="ECO:0000256" key="2">
    <source>
        <dbReference type="ARBA" id="ARBA00004922"/>
    </source>
</evidence>
<dbReference type="SUPFAM" id="SSF53756">
    <property type="entry name" value="UDP-Glycosyltransferase/glycogen phosphorylase"/>
    <property type="match status" value="1"/>
</dbReference>
<comment type="similarity">
    <text evidence="3 12">Belongs to the glycosyltransferase 10 family.</text>
</comment>
<dbReference type="InterPro" id="IPR055270">
    <property type="entry name" value="Glyco_tran_10_C"/>
</dbReference>
<dbReference type="AlphaFoldDB" id="A0A813WTH9"/>
<dbReference type="InterPro" id="IPR001503">
    <property type="entry name" value="Glyco_trans_10"/>
</dbReference>
<comment type="subcellular location">
    <subcellularLocation>
        <location evidence="1">Golgi apparatus membrane</location>
        <topology evidence="1">Single-pass type II membrane protein</topology>
    </subcellularLocation>
    <subcellularLocation>
        <location evidence="12">Golgi apparatus</location>
        <location evidence="12">Golgi stack membrane</location>
        <topology evidence="12">Single-pass type II membrane protein</topology>
    </subcellularLocation>
</comment>
<comment type="pathway">
    <text evidence="2">Protein modification; protein glycosylation.</text>
</comment>
<proteinExistence type="inferred from homology"/>
<evidence type="ECO:0000256" key="4">
    <source>
        <dbReference type="ARBA" id="ARBA00022676"/>
    </source>
</evidence>
<evidence type="ECO:0000256" key="3">
    <source>
        <dbReference type="ARBA" id="ARBA00008919"/>
    </source>
</evidence>
<dbReference type="GO" id="GO:0008417">
    <property type="term" value="F:fucosyltransferase activity"/>
    <property type="evidence" value="ECO:0007669"/>
    <property type="project" value="InterPro"/>
</dbReference>
<dbReference type="InterPro" id="IPR038577">
    <property type="entry name" value="GT10-like_C_sf"/>
</dbReference>
<organism evidence="15 16">
    <name type="scientific">Adineta ricciae</name>
    <name type="common">Rotifer</name>
    <dbReference type="NCBI Taxonomy" id="249248"/>
    <lineage>
        <taxon>Eukaryota</taxon>
        <taxon>Metazoa</taxon>
        <taxon>Spiralia</taxon>
        <taxon>Gnathifera</taxon>
        <taxon>Rotifera</taxon>
        <taxon>Eurotatoria</taxon>
        <taxon>Bdelloidea</taxon>
        <taxon>Adinetida</taxon>
        <taxon>Adinetidae</taxon>
        <taxon>Adineta</taxon>
    </lineage>
</organism>
<dbReference type="InterPro" id="IPR031481">
    <property type="entry name" value="Glyco_tran_10_N"/>
</dbReference>
<keyword evidence="11" id="KW-0325">Glycoprotein</keyword>
<feature type="transmembrane region" description="Helical" evidence="12">
    <location>
        <begin position="21"/>
        <end position="43"/>
    </location>
</feature>
<reference evidence="15" key="1">
    <citation type="submission" date="2021-02" db="EMBL/GenBank/DDBJ databases">
        <authorList>
            <person name="Nowell W R."/>
        </authorList>
    </citation>
    <scope>NUCLEOTIDE SEQUENCE</scope>
</reference>
<dbReference type="EC" id="2.4.1.-" evidence="12"/>
<dbReference type="UniPathway" id="UPA00378"/>
<dbReference type="PANTHER" id="PTHR48438">
    <property type="entry name" value="ALPHA-(1,3)-FUCOSYLTRANSFERASE C-RELATED"/>
    <property type="match status" value="1"/>
</dbReference>
<sequence>MYRTYHKSYIRFRWCRQSARLLRISILWLICTLICIILAPSLFSSQYNRISSNDNVQWDGINEILHLKDQILRNDEEFSTAKVVQHGNTESLTTSTILIVLYTTVFRDKKFCAFSIDQIFGKSCPSKSRCQWSCDDTKYREADALIFHAYDIPLSRTSMPTRSETKPNSVWILWSDEPPTIIDYSRLKSYQFNWTISYKLNSEVSIGSYGLFTKRDQPLSDHEYHQWIQNEYSSRSKGALWFVSNCYAKKRLELFYNLKQVSNILIEGYGRCVDYYPLHLCTSYTQCEYNYMSDFKFYLSFESNTCRDYITEKFYKAFYYGLIPIVYGPEKTNYARLAPKNSFLHIDDFDQDMTKLARHMENIHSNLTLFSMYHEWRKKYEIVIDGKALERIRMCELCQRLSNLRKNDMTYYRDIEKFYKEGC</sequence>
<evidence type="ECO:0000256" key="9">
    <source>
        <dbReference type="ARBA" id="ARBA00023034"/>
    </source>
</evidence>
<evidence type="ECO:0000256" key="11">
    <source>
        <dbReference type="ARBA" id="ARBA00023180"/>
    </source>
</evidence>
<keyword evidence="6 12" id="KW-0812">Transmembrane</keyword>
<dbReference type="EMBL" id="CAJNOR010000265">
    <property type="protein sequence ID" value="CAF0860373.1"/>
    <property type="molecule type" value="Genomic_DNA"/>
</dbReference>
<evidence type="ECO:0000313" key="16">
    <source>
        <dbReference type="Proteomes" id="UP000663828"/>
    </source>
</evidence>
<dbReference type="Pfam" id="PF17039">
    <property type="entry name" value="Glyco_tran_10_N"/>
    <property type="match status" value="1"/>
</dbReference>
<keyword evidence="16" id="KW-1185">Reference proteome</keyword>
<accession>A0A813WTH9</accession>